<reference evidence="1" key="2">
    <citation type="submission" date="2021-04" db="EMBL/GenBank/DDBJ databases">
        <authorList>
            <person name="Gilroy R."/>
        </authorList>
    </citation>
    <scope>NUCLEOTIDE SEQUENCE</scope>
    <source>
        <strain evidence="1">3204</strain>
    </source>
</reference>
<dbReference type="EMBL" id="DXCM01000025">
    <property type="protein sequence ID" value="HIY92059.1"/>
    <property type="molecule type" value="Genomic_DNA"/>
</dbReference>
<protein>
    <submittedName>
        <fullName evidence="1">Uncharacterized protein</fullName>
    </submittedName>
</protein>
<evidence type="ECO:0000313" key="1">
    <source>
        <dbReference type="EMBL" id="HIY92059.1"/>
    </source>
</evidence>
<dbReference type="Proteomes" id="UP000824013">
    <property type="component" value="Unassembled WGS sequence"/>
</dbReference>
<sequence length="95" mass="10976">MKDDFNLLSMVDDSISKDKFSEYKLKDFTIPSYNENIEFHPNGHTHSLILNDGYFMGLRADHFILVDGKTLNEEPAILIIANHKGFIEAKLLYKQ</sequence>
<dbReference type="AlphaFoldDB" id="A0A9D1ZLY8"/>
<organism evidence="1 2">
    <name type="scientific">Candidatus Companilactobacillus pullicola</name>
    <dbReference type="NCBI Taxonomy" id="2838523"/>
    <lineage>
        <taxon>Bacteria</taxon>
        <taxon>Bacillati</taxon>
        <taxon>Bacillota</taxon>
        <taxon>Bacilli</taxon>
        <taxon>Lactobacillales</taxon>
        <taxon>Lactobacillaceae</taxon>
        <taxon>Companilactobacillus</taxon>
    </lineage>
</organism>
<accession>A0A9D1ZLY8</accession>
<evidence type="ECO:0000313" key="2">
    <source>
        <dbReference type="Proteomes" id="UP000824013"/>
    </source>
</evidence>
<gene>
    <name evidence="1" type="ORF">H9820_03825</name>
</gene>
<proteinExistence type="predicted"/>
<reference evidence="1" key="1">
    <citation type="journal article" date="2021" name="PeerJ">
        <title>Extensive microbial diversity within the chicken gut microbiome revealed by metagenomics and culture.</title>
        <authorList>
            <person name="Gilroy R."/>
            <person name="Ravi A."/>
            <person name="Getino M."/>
            <person name="Pursley I."/>
            <person name="Horton D.L."/>
            <person name="Alikhan N.F."/>
            <person name="Baker D."/>
            <person name="Gharbi K."/>
            <person name="Hall N."/>
            <person name="Watson M."/>
            <person name="Adriaenssens E.M."/>
            <person name="Foster-Nyarko E."/>
            <person name="Jarju S."/>
            <person name="Secka A."/>
            <person name="Antonio M."/>
            <person name="Oren A."/>
            <person name="Chaudhuri R.R."/>
            <person name="La Ragione R."/>
            <person name="Hildebrand F."/>
            <person name="Pallen M.J."/>
        </authorList>
    </citation>
    <scope>NUCLEOTIDE SEQUENCE</scope>
    <source>
        <strain evidence="1">3204</strain>
    </source>
</reference>
<name>A0A9D1ZLY8_9LACO</name>
<comment type="caution">
    <text evidence="1">The sequence shown here is derived from an EMBL/GenBank/DDBJ whole genome shotgun (WGS) entry which is preliminary data.</text>
</comment>